<organism evidence="1 2">
    <name type="scientific">Novosphingobium subterraneum</name>
    <dbReference type="NCBI Taxonomy" id="48936"/>
    <lineage>
        <taxon>Bacteria</taxon>
        <taxon>Pseudomonadati</taxon>
        <taxon>Pseudomonadota</taxon>
        <taxon>Alphaproteobacteria</taxon>
        <taxon>Sphingomonadales</taxon>
        <taxon>Sphingomonadaceae</taxon>
        <taxon>Novosphingobium</taxon>
    </lineage>
</organism>
<dbReference type="RefSeq" id="WP_156135735.1">
    <property type="nucleotide sequence ID" value="NZ_JBNNWK010000002.1"/>
</dbReference>
<dbReference type="PATRIC" id="fig|48936.3.peg.1580"/>
<keyword evidence="2" id="KW-1185">Reference proteome</keyword>
<dbReference type="EMBL" id="JRVC01000006">
    <property type="protein sequence ID" value="KHS47780.1"/>
    <property type="molecule type" value="Genomic_DNA"/>
</dbReference>
<sequence>MGLFKPDFFRSLAFGFLMGAAVMGISAGTTALATPDLEHASEQASH</sequence>
<proteinExistence type="predicted"/>
<dbReference type="AlphaFoldDB" id="A0A0B8ZXD6"/>
<protein>
    <submittedName>
        <fullName evidence="1">Uncharacterized protein</fullName>
    </submittedName>
</protein>
<dbReference type="Proteomes" id="UP000031338">
    <property type="component" value="Unassembled WGS sequence"/>
</dbReference>
<name>A0A0B8ZXD6_9SPHN</name>
<gene>
    <name evidence="1" type="ORF">NJ75_01577</name>
</gene>
<dbReference type="STRING" id="48936.NJ75_01577"/>
<accession>A0A0B8ZXD6</accession>
<comment type="caution">
    <text evidence="1">The sequence shown here is derived from an EMBL/GenBank/DDBJ whole genome shotgun (WGS) entry which is preliminary data.</text>
</comment>
<reference evidence="1 2" key="1">
    <citation type="submission" date="2014-10" db="EMBL/GenBank/DDBJ databases">
        <title>Draft genome sequence of Novosphingobium subterraneum DSM 12447.</title>
        <authorList>
            <person name="Gan H.M."/>
            <person name="Gan H.Y."/>
            <person name="Savka M.A."/>
        </authorList>
    </citation>
    <scope>NUCLEOTIDE SEQUENCE [LARGE SCALE GENOMIC DNA]</scope>
    <source>
        <strain evidence="1 2">DSM 12447</strain>
    </source>
</reference>
<evidence type="ECO:0000313" key="2">
    <source>
        <dbReference type="Proteomes" id="UP000031338"/>
    </source>
</evidence>
<evidence type="ECO:0000313" key="1">
    <source>
        <dbReference type="EMBL" id="KHS47780.1"/>
    </source>
</evidence>